<accession>A0A851HZU2</accession>
<evidence type="ECO:0000256" key="1">
    <source>
        <dbReference type="SAM" id="SignalP"/>
    </source>
</evidence>
<protein>
    <recommendedName>
        <fullName evidence="4">Phosphodiesterase</fullName>
    </recommendedName>
</protein>
<gene>
    <name evidence="2" type="ORF">HLV39_08135</name>
</gene>
<evidence type="ECO:0000313" key="2">
    <source>
        <dbReference type="EMBL" id="NWN91461.1"/>
    </source>
</evidence>
<dbReference type="EMBL" id="JABEVQ010000004">
    <property type="protein sequence ID" value="NWN91461.1"/>
    <property type="molecule type" value="Genomic_DNA"/>
</dbReference>
<dbReference type="Proteomes" id="UP000536442">
    <property type="component" value="Unassembled WGS sequence"/>
</dbReference>
<dbReference type="AlphaFoldDB" id="A0A851HZU2"/>
<feature type="chain" id="PRO_5032716578" description="Phosphodiesterase" evidence="1">
    <location>
        <begin position="26"/>
        <end position="107"/>
    </location>
</feature>
<feature type="signal peptide" evidence="1">
    <location>
        <begin position="1"/>
        <end position="25"/>
    </location>
</feature>
<name>A0A851HZU2_9GAMM</name>
<proteinExistence type="predicted"/>
<sequence>MVIKRTLAGALGATLALCLSATVVAEDLRVPVGNQADRSQQYMPRVGTTQDSVRAAWGPPRSIKGPVGTPPISQWHYENFVVYFEGNRTVHSVLSPERQTVRPAPAK</sequence>
<keyword evidence="3" id="KW-1185">Reference proteome</keyword>
<comment type="caution">
    <text evidence="2">The sequence shown here is derived from an EMBL/GenBank/DDBJ whole genome shotgun (WGS) entry which is preliminary data.</text>
</comment>
<evidence type="ECO:0008006" key="4">
    <source>
        <dbReference type="Google" id="ProtNLM"/>
    </source>
</evidence>
<organism evidence="2 3">
    <name type="scientific">Marinobacter adhaerens</name>
    <dbReference type="NCBI Taxonomy" id="1033846"/>
    <lineage>
        <taxon>Bacteria</taxon>
        <taxon>Pseudomonadati</taxon>
        <taxon>Pseudomonadota</taxon>
        <taxon>Gammaproteobacteria</taxon>
        <taxon>Pseudomonadales</taxon>
        <taxon>Marinobacteraceae</taxon>
        <taxon>Marinobacter</taxon>
    </lineage>
</organism>
<evidence type="ECO:0000313" key="3">
    <source>
        <dbReference type="Proteomes" id="UP000536442"/>
    </source>
</evidence>
<keyword evidence="1" id="KW-0732">Signal</keyword>
<reference evidence="2 3" key="1">
    <citation type="submission" date="2020-03" db="EMBL/GenBank/DDBJ databases">
        <title>Metagenomic, metatranscriptomic, and metabolomic analyses revealed the key microbes and metabolic features during the fermentation of ganjang, Korean traditional soy sauce.</title>
        <authorList>
            <person name="Chun B.H."/>
            <person name="Jeon C.O."/>
        </authorList>
    </citation>
    <scope>NUCLEOTIDE SEQUENCE [LARGE SCALE GENOMIC DNA]</scope>
    <source>
        <strain evidence="2 3">KG14</strain>
    </source>
</reference>